<proteinExistence type="predicted"/>
<accession>A0AAN8NR58</accession>
<evidence type="ECO:0000313" key="1">
    <source>
        <dbReference type="EMBL" id="KAK6625128.1"/>
    </source>
</evidence>
<dbReference type="AlphaFoldDB" id="A0AAN8NR58"/>
<dbReference type="Proteomes" id="UP001372834">
    <property type="component" value="Unassembled WGS sequence"/>
</dbReference>
<protein>
    <submittedName>
        <fullName evidence="1">Uncharacterized protein</fullName>
    </submittedName>
</protein>
<organism evidence="1 2">
    <name type="scientific">Polyplax serrata</name>
    <name type="common">Common mouse louse</name>
    <dbReference type="NCBI Taxonomy" id="468196"/>
    <lineage>
        <taxon>Eukaryota</taxon>
        <taxon>Metazoa</taxon>
        <taxon>Ecdysozoa</taxon>
        <taxon>Arthropoda</taxon>
        <taxon>Hexapoda</taxon>
        <taxon>Insecta</taxon>
        <taxon>Pterygota</taxon>
        <taxon>Neoptera</taxon>
        <taxon>Paraneoptera</taxon>
        <taxon>Psocodea</taxon>
        <taxon>Troctomorpha</taxon>
        <taxon>Phthiraptera</taxon>
        <taxon>Anoplura</taxon>
        <taxon>Polyplacidae</taxon>
        <taxon>Polyplax</taxon>
    </lineage>
</organism>
<gene>
    <name evidence="1" type="ORF">RUM43_005419</name>
</gene>
<comment type="caution">
    <text evidence="1">The sequence shown here is derived from an EMBL/GenBank/DDBJ whole genome shotgun (WGS) entry which is preliminary data.</text>
</comment>
<evidence type="ECO:0000313" key="2">
    <source>
        <dbReference type="Proteomes" id="UP001372834"/>
    </source>
</evidence>
<sequence length="81" mass="9256">MFEFVMNREHAFSQKQKGLRQVRTSGQGVSFHDFLERKFGKVAFSKKKKSFPAILGPTLNDNSLEVEDAFGLILQEVSEFT</sequence>
<name>A0AAN8NR58_POLSC</name>
<dbReference type="EMBL" id="JAWJWE010000037">
    <property type="protein sequence ID" value="KAK6625128.1"/>
    <property type="molecule type" value="Genomic_DNA"/>
</dbReference>
<reference evidence="1 2" key="1">
    <citation type="submission" date="2023-10" db="EMBL/GenBank/DDBJ databases">
        <title>Genomes of two closely related lineages of the louse Polyplax serrata with different host specificities.</title>
        <authorList>
            <person name="Martinu J."/>
            <person name="Tarabai H."/>
            <person name="Stefka J."/>
            <person name="Hypsa V."/>
        </authorList>
    </citation>
    <scope>NUCLEOTIDE SEQUENCE [LARGE SCALE GENOMIC DNA]</scope>
    <source>
        <strain evidence="1">HR10_N</strain>
    </source>
</reference>